<dbReference type="Proteomes" id="UP000736335">
    <property type="component" value="Unassembled WGS sequence"/>
</dbReference>
<evidence type="ECO:0000313" key="2">
    <source>
        <dbReference type="Proteomes" id="UP000736335"/>
    </source>
</evidence>
<reference evidence="1" key="1">
    <citation type="journal article" date="2020" name="Nat. Commun.">
        <title>Large-scale genome sequencing of mycorrhizal fungi provides insights into the early evolution of symbiotic traits.</title>
        <authorList>
            <person name="Miyauchi S."/>
            <person name="Kiss E."/>
            <person name="Kuo A."/>
            <person name="Drula E."/>
            <person name="Kohler A."/>
            <person name="Sanchez-Garcia M."/>
            <person name="Morin E."/>
            <person name="Andreopoulos B."/>
            <person name="Barry K.W."/>
            <person name="Bonito G."/>
            <person name="Buee M."/>
            <person name="Carver A."/>
            <person name="Chen C."/>
            <person name="Cichocki N."/>
            <person name="Clum A."/>
            <person name="Culley D."/>
            <person name="Crous P.W."/>
            <person name="Fauchery L."/>
            <person name="Girlanda M."/>
            <person name="Hayes R.D."/>
            <person name="Keri Z."/>
            <person name="LaButti K."/>
            <person name="Lipzen A."/>
            <person name="Lombard V."/>
            <person name="Magnuson J."/>
            <person name="Maillard F."/>
            <person name="Murat C."/>
            <person name="Nolan M."/>
            <person name="Ohm R.A."/>
            <person name="Pangilinan J."/>
            <person name="Pereira M.F."/>
            <person name="Perotto S."/>
            <person name="Peter M."/>
            <person name="Pfister S."/>
            <person name="Riley R."/>
            <person name="Sitrit Y."/>
            <person name="Stielow J.B."/>
            <person name="Szollosi G."/>
            <person name="Zifcakova L."/>
            <person name="Stursova M."/>
            <person name="Spatafora J.W."/>
            <person name="Tedersoo L."/>
            <person name="Vaario L.M."/>
            <person name="Yamada A."/>
            <person name="Yan M."/>
            <person name="Wang P."/>
            <person name="Xu J."/>
            <person name="Bruns T."/>
            <person name="Baldrian P."/>
            <person name="Vilgalys R."/>
            <person name="Dunand C."/>
            <person name="Henrissat B."/>
            <person name="Grigoriev I.V."/>
            <person name="Hibbett D."/>
            <person name="Nagy L.G."/>
            <person name="Martin F.M."/>
        </authorList>
    </citation>
    <scope>NUCLEOTIDE SEQUENCE</scope>
    <source>
        <strain evidence="1">UH-Tt-Lm1</strain>
    </source>
</reference>
<sequence>MDCNRCLHLVQGARHRIASLRVSPRPGGRFSLRGFMGAVCSCCCRGNVVVRLGRVVSHLFQLCLSQWILGTFFCSERAHRRHPVQPLITPPRRPLLFYEFCPLCDCQMPKRALSRTLIPASGFSHVEHVRKRQRQGETNHPTSVFDPNYITSAEDATRVDADQPLQKLLKAAPASLKLKTVEGTDAVVR</sequence>
<gene>
    <name evidence="1" type="ORF">BJ322DRAFT_185364</name>
</gene>
<organism evidence="1 2">
    <name type="scientific">Thelephora terrestris</name>
    <dbReference type="NCBI Taxonomy" id="56493"/>
    <lineage>
        <taxon>Eukaryota</taxon>
        <taxon>Fungi</taxon>
        <taxon>Dikarya</taxon>
        <taxon>Basidiomycota</taxon>
        <taxon>Agaricomycotina</taxon>
        <taxon>Agaricomycetes</taxon>
        <taxon>Thelephorales</taxon>
        <taxon>Thelephoraceae</taxon>
        <taxon>Thelephora</taxon>
    </lineage>
</organism>
<reference evidence="1" key="2">
    <citation type="submission" date="2020-11" db="EMBL/GenBank/DDBJ databases">
        <authorList>
            <consortium name="DOE Joint Genome Institute"/>
            <person name="Kuo A."/>
            <person name="Miyauchi S."/>
            <person name="Kiss E."/>
            <person name="Drula E."/>
            <person name="Kohler A."/>
            <person name="Sanchez-Garcia M."/>
            <person name="Andreopoulos B."/>
            <person name="Barry K.W."/>
            <person name="Bonito G."/>
            <person name="Buee M."/>
            <person name="Carver A."/>
            <person name="Chen C."/>
            <person name="Cichocki N."/>
            <person name="Clum A."/>
            <person name="Culley D."/>
            <person name="Crous P.W."/>
            <person name="Fauchery L."/>
            <person name="Girlanda M."/>
            <person name="Hayes R."/>
            <person name="Keri Z."/>
            <person name="Labutti K."/>
            <person name="Lipzen A."/>
            <person name="Lombard V."/>
            <person name="Magnuson J."/>
            <person name="Maillard F."/>
            <person name="Morin E."/>
            <person name="Murat C."/>
            <person name="Nolan M."/>
            <person name="Ohm R."/>
            <person name="Pangilinan J."/>
            <person name="Pereira M."/>
            <person name="Perotto S."/>
            <person name="Peter M."/>
            <person name="Riley R."/>
            <person name="Sitrit Y."/>
            <person name="Stielow B."/>
            <person name="Szollosi G."/>
            <person name="Zifcakova L."/>
            <person name="Stursova M."/>
            <person name="Spatafora J.W."/>
            <person name="Tedersoo L."/>
            <person name="Vaario L.-M."/>
            <person name="Yamada A."/>
            <person name="Yan M."/>
            <person name="Wang P."/>
            <person name="Xu J."/>
            <person name="Bruns T."/>
            <person name="Baldrian P."/>
            <person name="Vilgalys R."/>
            <person name="Henrissat B."/>
            <person name="Grigoriev I.V."/>
            <person name="Hibbett D."/>
            <person name="Nagy L.G."/>
            <person name="Martin F.M."/>
        </authorList>
    </citation>
    <scope>NUCLEOTIDE SEQUENCE</scope>
    <source>
        <strain evidence="1">UH-Tt-Lm1</strain>
    </source>
</reference>
<protein>
    <submittedName>
        <fullName evidence="1">Uncharacterized protein</fullName>
    </submittedName>
</protein>
<name>A0A9P6HB61_9AGAM</name>
<dbReference type="AlphaFoldDB" id="A0A9P6HB61"/>
<comment type="caution">
    <text evidence="1">The sequence shown here is derived from an EMBL/GenBank/DDBJ whole genome shotgun (WGS) entry which is preliminary data.</text>
</comment>
<evidence type="ECO:0000313" key="1">
    <source>
        <dbReference type="EMBL" id="KAF9782960.1"/>
    </source>
</evidence>
<proteinExistence type="predicted"/>
<dbReference type="EMBL" id="WIUZ02000011">
    <property type="protein sequence ID" value="KAF9782960.1"/>
    <property type="molecule type" value="Genomic_DNA"/>
</dbReference>
<keyword evidence="2" id="KW-1185">Reference proteome</keyword>
<accession>A0A9P6HB61</accession>